<dbReference type="InterPro" id="IPR036188">
    <property type="entry name" value="FAD/NAD-bd_sf"/>
</dbReference>
<protein>
    <submittedName>
        <fullName evidence="7">FAD-dependent oxidoreductase</fullName>
    </submittedName>
</protein>
<evidence type="ECO:0000256" key="6">
    <source>
        <dbReference type="SAM" id="SignalP"/>
    </source>
</evidence>
<dbReference type="GO" id="GO:0051539">
    <property type="term" value="F:4 iron, 4 sulfur cluster binding"/>
    <property type="evidence" value="ECO:0007669"/>
    <property type="project" value="UniProtKB-KW"/>
</dbReference>
<dbReference type="GO" id="GO:0046872">
    <property type="term" value="F:metal ion binding"/>
    <property type="evidence" value="ECO:0007669"/>
    <property type="project" value="UniProtKB-KW"/>
</dbReference>
<dbReference type="GO" id="GO:0016491">
    <property type="term" value="F:oxidoreductase activity"/>
    <property type="evidence" value="ECO:0007669"/>
    <property type="project" value="UniProtKB-KW"/>
</dbReference>
<dbReference type="PANTHER" id="PTHR43498">
    <property type="entry name" value="FERREDOXIN:COB-COM HETERODISULFIDE REDUCTASE SUBUNIT A"/>
    <property type="match status" value="1"/>
</dbReference>
<keyword evidence="5" id="KW-0411">Iron-sulfur</keyword>
<feature type="signal peptide" evidence="6">
    <location>
        <begin position="1"/>
        <end position="20"/>
    </location>
</feature>
<feature type="chain" id="PRO_5043616237" evidence="6">
    <location>
        <begin position="21"/>
        <end position="626"/>
    </location>
</feature>
<keyword evidence="4" id="KW-0408">Iron</keyword>
<evidence type="ECO:0000256" key="1">
    <source>
        <dbReference type="ARBA" id="ARBA00022485"/>
    </source>
</evidence>
<keyword evidence="1" id="KW-0004">4Fe-4S</keyword>
<evidence type="ECO:0000256" key="5">
    <source>
        <dbReference type="ARBA" id="ARBA00023014"/>
    </source>
</evidence>
<evidence type="ECO:0000256" key="3">
    <source>
        <dbReference type="ARBA" id="ARBA00023002"/>
    </source>
</evidence>
<dbReference type="SUPFAM" id="SSF51905">
    <property type="entry name" value="FAD/NAD(P)-binding domain"/>
    <property type="match status" value="1"/>
</dbReference>
<accession>A0AAU7CRV3</accession>
<organism evidence="7">
    <name type="scientific">Singulisphaera sp. Ch08</name>
    <dbReference type="NCBI Taxonomy" id="3120278"/>
    <lineage>
        <taxon>Bacteria</taxon>
        <taxon>Pseudomonadati</taxon>
        <taxon>Planctomycetota</taxon>
        <taxon>Planctomycetia</taxon>
        <taxon>Isosphaerales</taxon>
        <taxon>Isosphaeraceae</taxon>
        <taxon>Singulisphaera</taxon>
    </lineage>
</organism>
<proteinExistence type="predicted"/>
<evidence type="ECO:0000256" key="2">
    <source>
        <dbReference type="ARBA" id="ARBA00022723"/>
    </source>
</evidence>
<dbReference type="PANTHER" id="PTHR43498:SF1">
    <property type="entry name" value="COB--COM HETERODISULFIDE REDUCTASE IRON-SULFUR SUBUNIT A"/>
    <property type="match status" value="1"/>
</dbReference>
<keyword evidence="6" id="KW-0732">Signal</keyword>
<gene>
    <name evidence="7" type="ORF">V5E97_16845</name>
</gene>
<dbReference type="AlphaFoldDB" id="A0AAU7CRV3"/>
<keyword evidence="2" id="KW-0479">Metal-binding</keyword>
<sequence length="626" mass="68856">MRMIFGLFAICVIANSLVDAAESFDVVVYGATPGGVSAAVAAARHGDSVALVDPDARLGGLLTSGLSQTDAITYEGLSGFFRTFCQRVETHYRARYGADSTQLKASFRGMHGEPGVNLRVLEAMIAEQPTLKSRQRHELVSVRQGPREQGRTRLTDVTFETPQGRITLAARVFIDATYEGDLMAMAGESYHVGREARAHYGESLAGDGQGAADGQVQGYNFRYTMTREASNRVTPRQPVNYRREEFLPVLEQLASGKINQVFVSGFDGIFRFHDPGLPNRKYDINDAPGSPVRLSLAGHADEWPEGARETRQRIFAEHHDYQLGLLWFLQNDPAVPEAFRLPAREWGFCRDEFTETDHLPPRLYIREARRLVGQFVYTQCDTAQATGDARAQLHPDSIAVLDYMLNSHGTGHRGPRYGGEHTGQFFQPIAPSQVPYGVMVPRLNENLLVPVACSASHVGFCALRYESDWCKLGEAAGEAAHLAIKNRVPVQQVPVAELQAQLHQAGAMTIYLSDVSPDDPDFAAAQWLGTIGGFHGLTPTKTGPASTSDPRTPDIRRWRAGHQVTLDAPLEDSLKQRWLIIGAKAGAAATQPSAPPETRRQFLRQLYLATHANMANNGQRPRESGK</sequence>
<dbReference type="Gene3D" id="3.50.50.60">
    <property type="entry name" value="FAD/NAD(P)-binding domain"/>
    <property type="match status" value="1"/>
</dbReference>
<name>A0AAU7CRV3_9BACT</name>
<dbReference type="InterPro" id="IPR039650">
    <property type="entry name" value="HdrA-like"/>
</dbReference>
<dbReference type="EMBL" id="CP155447">
    <property type="protein sequence ID" value="XBH07637.1"/>
    <property type="molecule type" value="Genomic_DNA"/>
</dbReference>
<evidence type="ECO:0000313" key="7">
    <source>
        <dbReference type="EMBL" id="XBH07637.1"/>
    </source>
</evidence>
<dbReference type="Pfam" id="PF12831">
    <property type="entry name" value="FAD_oxidored"/>
    <property type="match status" value="1"/>
</dbReference>
<keyword evidence="3" id="KW-0560">Oxidoreductase</keyword>
<evidence type="ECO:0000256" key="4">
    <source>
        <dbReference type="ARBA" id="ARBA00023004"/>
    </source>
</evidence>
<reference evidence="7" key="1">
    <citation type="submission" date="2024-05" db="EMBL/GenBank/DDBJ databases">
        <title>Planctomycetes of the genus Singulisphaera possess chitinolytic capabilities.</title>
        <authorList>
            <person name="Ivanova A."/>
        </authorList>
    </citation>
    <scope>NUCLEOTIDE SEQUENCE</scope>
    <source>
        <strain evidence="7">Ch08T</strain>
    </source>
</reference>